<dbReference type="STRING" id="178356.SAMN05216269_11526"/>
<dbReference type="PROSITE" id="PS01124">
    <property type="entry name" value="HTH_ARAC_FAMILY_2"/>
    <property type="match status" value="1"/>
</dbReference>
<keyword evidence="2 6" id="KW-0238">DNA-binding</keyword>
<keyword evidence="4" id="KW-1133">Transmembrane helix</keyword>
<keyword evidence="1" id="KW-0805">Transcription regulation</keyword>
<dbReference type="SMART" id="SM00342">
    <property type="entry name" value="HTH_ARAC"/>
    <property type="match status" value="1"/>
</dbReference>
<dbReference type="RefSeq" id="WP_073210806.1">
    <property type="nucleotide sequence ID" value="NZ_FRCL01000015.1"/>
</dbReference>
<feature type="transmembrane region" description="Helical" evidence="4">
    <location>
        <begin position="44"/>
        <end position="64"/>
    </location>
</feature>
<dbReference type="Gene3D" id="1.10.10.60">
    <property type="entry name" value="Homeodomain-like"/>
    <property type="match status" value="2"/>
</dbReference>
<feature type="transmembrane region" description="Helical" evidence="4">
    <location>
        <begin position="13"/>
        <end position="32"/>
    </location>
</feature>
<gene>
    <name evidence="6" type="ORF">SAMN05216269_11526</name>
</gene>
<keyword evidence="4" id="KW-0472">Membrane</keyword>
<evidence type="ECO:0000313" key="7">
    <source>
        <dbReference type="Proteomes" id="UP000184092"/>
    </source>
</evidence>
<dbReference type="AlphaFoldDB" id="A0A1M7PAF9"/>
<evidence type="ECO:0000256" key="4">
    <source>
        <dbReference type="SAM" id="Phobius"/>
    </source>
</evidence>
<dbReference type="Proteomes" id="UP000184092">
    <property type="component" value="Unassembled WGS sequence"/>
</dbReference>
<dbReference type="Pfam" id="PF12833">
    <property type="entry name" value="HTH_18"/>
    <property type="match status" value="1"/>
</dbReference>
<feature type="transmembrane region" description="Helical" evidence="4">
    <location>
        <begin position="110"/>
        <end position="128"/>
    </location>
</feature>
<evidence type="ECO:0000256" key="2">
    <source>
        <dbReference type="ARBA" id="ARBA00023125"/>
    </source>
</evidence>
<dbReference type="OrthoDB" id="6283866at2"/>
<feature type="domain" description="HTH araC/xylS-type" evidence="5">
    <location>
        <begin position="245"/>
        <end position="349"/>
    </location>
</feature>
<dbReference type="InterPro" id="IPR018062">
    <property type="entry name" value="HTH_AraC-typ_CS"/>
</dbReference>
<dbReference type="SUPFAM" id="SSF46689">
    <property type="entry name" value="Homeodomain-like"/>
    <property type="match status" value="1"/>
</dbReference>
<dbReference type="PANTHER" id="PTHR43280:SF29">
    <property type="entry name" value="ARAC-FAMILY TRANSCRIPTIONAL REGULATOR"/>
    <property type="match status" value="1"/>
</dbReference>
<feature type="transmembrane region" description="Helical" evidence="4">
    <location>
        <begin position="134"/>
        <end position="153"/>
    </location>
</feature>
<dbReference type="InterPro" id="IPR009057">
    <property type="entry name" value="Homeodomain-like_sf"/>
</dbReference>
<dbReference type="PROSITE" id="PS00041">
    <property type="entry name" value="HTH_ARAC_FAMILY_1"/>
    <property type="match status" value="1"/>
</dbReference>
<dbReference type="EMBL" id="FRCL01000015">
    <property type="protein sequence ID" value="SHN13734.1"/>
    <property type="molecule type" value="Genomic_DNA"/>
</dbReference>
<accession>A0A1M7PAF9</accession>
<evidence type="ECO:0000313" key="6">
    <source>
        <dbReference type="EMBL" id="SHN13734.1"/>
    </source>
</evidence>
<organism evidence="6 7">
    <name type="scientific">Flavobacterium xinjiangense</name>
    <dbReference type="NCBI Taxonomy" id="178356"/>
    <lineage>
        <taxon>Bacteria</taxon>
        <taxon>Pseudomonadati</taxon>
        <taxon>Bacteroidota</taxon>
        <taxon>Flavobacteriia</taxon>
        <taxon>Flavobacteriales</taxon>
        <taxon>Flavobacteriaceae</taxon>
        <taxon>Flavobacterium</taxon>
    </lineage>
</organism>
<feature type="transmembrane region" description="Helical" evidence="4">
    <location>
        <begin position="173"/>
        <end position="192"/>
    </location>
</feature>
<dbReference type="GO" id="GO:0003700">
    <property type="term" value="F:DNA-binding transcription factor activity"/>
    <property type="evidence" value="ECO:0007669"/>
    <property type="project" value="InterPro"/>
</dbReference>
<keyword evidence="7" id="KW-1185">Reference proteome</keyword>
<feature type="transmembrane region" description="Helical" evidence="4">
    <location>
        <begin position="70"/>
        <end position="89"/>
    </location>
</feature>
<reference evidence="7" key="1">
    <citation type="submission" date="2016-11" db="EMBL/GenBank/DDBJ databases">
        <authorList>
            <person name="Varghese N."/>
            <person name="Submissions S."/>
        </authorList>
    </citation>
    <scope>NUCLEOTIDE SEQUENCE [LARGE SCALE GENOMIC DNA]</scope>
    <source>
        <strain evidence="7">CGMCC 1.2749</strain>
    </source>
</reference>
<dbReference type="PANTHER" id="PTHR43280">
    <property type="entry name" value="ARAC-FAMILY TRANSCRIPTIONAL REGULATOR"/>
    <property type="match status" value="1"/>
</dbReference>
<dbReference type="GO" id="GO:0043565">
    <property type="term" value="F:sequence-specific DNA binding"/>
    <property type="evidence" value="ECO:0007669"/>
    <property type="project" value="InterPro"/>
</dbReference>
<evidence type="ECO:0000256" key="3">
    <source>
        <dbReference type="ARBA" id="ARBA00023163"/>
    </source>
</evidence>
<evidence type="ECO:0000259" key="5">
    <source>
        <dbReference type="PROSITE" id="PS01124"/>
    </source>
</evidence>
<sequence>MNFEPVFFSRFELLISSIGVVLGFFFGIILLAKTSKNSKANLFLAVYLLTLSLRTGKALFHNYYAISDSILTLFLGLFLLIGPCLWFYVNLLYNNNNNASLKRIDCYRHYALFFLVMILTVFVPNNGITNLGNFHLFLFIHGLIYCCYSFYWLVKHPNFHDVSQKNVKIKNWLIAFIVATTLIFIHAILVFFDVVSFYPSSAFLFSFIIISLAILGCQNLWIFEDEKKKYTNSTLDNTKASEYYKQLNQFMENDKLFLDPELTLVKLAERMNISSKQLSQIINQIENTNYSQYIAKYRVEEAKKKLKTPDFYNYKIAAIAFESGFNSISSFNDTFKKLTNTTAIDYRESFIKKSELDL</sequence>
<dbReference type="InterPro" id="IPR018060">
    <property type="entry name" value="HTH_AraC"/>
</dbReference>
<keyword evidence="3" id="KW-0804">Transcription</keyword>
<protein>
    <submittedName>
        <fullName evidence="6">AraC-type DNA-binding protein</fullName>
    </submittedName>
</protein>
<proteinExistence type="predicted"/>
<evidence type="ECO:0000256" key="1">
    <source>
        <dbReference type="ARBA" id="ARBA00023015"/>
    </source>
</evidence>
<keyword evidence="4" id="KW-0812">Transmembrane</keyword>
<feature type="transmembrane region" description="Helical" evidence="4">
    <location>
        <begin position="204"/>
        <end position="223"/>
    </location>
</feature>
<name>A0A1M7PAF9_9FLAO</name>